<dbReference type="InterPro" id="IPR000795">
    <property type="entry name" value="T_Tr_GTP-bd_dom"/>
</dbReference>
<dbReference type="GO" id="GO:0097216">
    <property type="term" value="F:guanosine tetraphosphate binding"/>
    <property type="evidence" value="ECO:0007669"/>
    <property type="project" value="UniProtKB-ARBA"/>
</dbReference>
<dbReference type="FunFam" id="3.30.70.870:FF:000001">
    <property type="entry name" value="Elongation factor G"/>
    <property type="match status" value="1"/>
</dbReference>
<dbReference type="CDD" id="cd01434">
    <property type="entry name" value="EFG_mtEFG1_IV"/>
    <property type="match status" value="1"/>
</dbReference>
<evidence type="ECO:0000256" key="5">
    <source>
        <dbReference type="ARBA" id="ARBA00022917"/>
    </source>
</evidence>
<dbReference type="PRINTS" id="PR00315">
    <property type="entry name" value="ELONGATNFCT"/>
</dbReference>
<dbReference type="InterPro" id="IPR041095">
    <property type="entry name" value="EFG_II"/>
</dbReference>
<dbReference type="NCBIfam" id="TIGR00231">
    <property type="entry name" value="small_GTP"/>
    <property type="match status" value="1"/>
</dbReference>
<dbReference type="InterPro" id="IPR000640">
    <property type="entry name" value="EFG_V-like"/>
</dbReference>
<evidence type="ECO:0000256" key="8">
    <source>
        <dbReference type="HAMAP-Rule" id="MF_00054"/>
    </source>
</evidence>
<comment type="subcellular location">
    <subcellularLocation>
        <location evidence="8">Cytoplasm</location>
    </subcellularLocation>
</comment>
<dbReference type="Pfam" id="PF14492">
    <property type="entry name" value="EFG_III"/>
    <property type="match status" value="1"/>
</dbReference>
<dbReference type="Gene3D" id="3.30.230.10">
    <property type="match status" value="1"/>
</dbReference>
<dbReference type="EMBL" id="CP027657">
    <property type="protein sequence ID" value="AVO53865.1"/>
    <property type="molecule type" value="Genomic_DNA"/>
</dbReference>
<dbReference type="PROSITE" id="PS51722">
    <property type="entry name" value="G_TR_2"/>
    <property type="match status" value="1"/>
</dbReference>
<dbReference type="SUPFAM" id="SSF54980">
    <property type="entry name" value="EF-G C-terminal domain-like"/>
    <property type="match status" value="2"/>
</dbReference>
<dbReference type="AlphaFoldDB" id="A0A2R3QPZ9"/>
<dbReference type="FunFam" id="3.40.50.300:FF:000029">
    <property type="entry name" value="Elongation factor G"/>
    <property type="match status" value="1"/>
</dbReference>
<dbReference type="CDD" id="cd04088">
    <property type="entry name" value="EFG_mtEFG_II"/>
    <property type="match status" value="1"/>
</dbReference>
<protein>
    <recommendedName>
        <fullName evidence="2 8">Elongation factor G</fullName>
        <shortName evidence="8">EF-G</shortName>
    </recommendedName>
</protein>
<evidence type="ECO:0000259" key="9">
    <source>
        <dbReference type="PROSITE" id="PS51722"/>
    </source>
</evidence>
<dbReference type="PROSITE" id="PS00301">
    <property type="entry name" value="G_TR_1"/>
    <property type="match status" value="1"/>
</dbReference>
<dbReference type="SMART" id="SM00838">
    <property type="entry name" value="EFG_C"/>
    <property type="match status" value="1"/>
</dbReference>
<dbReference type="Pfam" id="PF00679">
    <property type="entry name" value="EFG_C"/>
    <property type="match status" value="1"/>
</dbReference>
<dbReference type="FunFam" id="3.30.70.240:FF:000001">
    <property type="entry name" value="Elongation factor G"/>
    <property type="match status" value="1"/>
</dbReference>
<dbReference type="GO" id="GO:0003746">
    <property type="term" value="F:translation elongation factor activity"/>
    <property type="evidence" value="ECO:0007669"/>
    <property type="project" value="UniProtKB-UniRule"/>
</dbReference>
<dbReference type="InterPro" id="IPR027417">
    <property type="entry name" value="P-loop_NTPase"/>
</dbReference>
<dbReference type="InterPro" id="IPR047872">
    <property type="entry name" value="EFG_IV"/>
</dbReference>
<dbReference type="RefSeq" id="WP_106738640.1">
    <property type="nucleotide sequence ID" value="NZ_CP027657.1"/>
</dbReference>
<dbReference type="Gene3D" id="3.30.70.870">
    <property type="entry name" value="Elongation Factor G (Translational Gtpase), domain 3"/>
    <property type="match status" value="1"/>
</dbReference>
<dbReference type="Gene3D" id="3.40.50.300">
    <property type="entry name" value="P-loop containing nucleotide triphosphate hydrolases"/>
    <property type="match status" value="1"/>
</dbReference>
<keyword evidence="5 8" id="KW-0648">Protein biosynthesis</keyword>
<sequence length="715" mass="78785">MARNTAINRYRNIGICAHVDAGKTTTTERILFYTGLSHKMGEVHDGAATTDWMVQEQERGITITSAAITTFWKGSVGQYDNYRVNVIDTPGHVDFTIEVERSLRVLDGAVVVFCGTSGVEPQSETVWRQANKYGVPRIVYVNKMDRAGANFLRVVGQIKNRLGHTPVPIQIAIGAEENFEGQVDLIKMKAIYWNEDDKGTTYREEEIPAELVDLANEWRSNMVEAAAEANEELMNKYLEEGDLSVEEIKAGLRLRTLASEIVPAVCGSSFKNKGVPLVLDAVIDFLPAPTEIPAIKGIHPDLADKPKDQIEEADYDERHADDNEPFSALAFKIATDPFVGTLTFVRVYSGVLESGQSVINSVKGKKERVGRMVQMHANQREEIKEVRAGDIAALIGMKDVTTGETLCDPDKQIILERMDFPEPVISVAVEPKTKADQEKMGIALGKLAQEDPSFRVKTDEETGQTIISGMGELHLDILVDRMKREFNVEANIGKPQVSYRETITKDAVEIEGKFVRQSGGRGQFGHCWIRFSTPDVDDKGNITEGLVFTNEVVGGVVPKEYIPAIQKGIEEQMKNGVVAGYPLIGLKATVFDGSYHDVDSNEMAFKIAASMATKQLAQKGGGKVLEPIMKVEVVTPEDYMGDVMGDLNRRRGLIQGMEDSVSGKVIRAEVPLGEMFGYATDVRSMSQGRASYSMEFSKYAEAPANIVEALVKKQG</sequence>
<dbReference type="InterPro" id="IPR031157">
    <property type="entry name" value="G_TR_CS"/>
</dbReference>
<dbReference type="SUPFAM" id="SSF54211">
    <property type="entry name" value="Ribosomal protein S5 domain 2-like"/>
    <property type="match status" value="1"/>
</dbReference>
<dbReference type="NCBIfam" id="TIGR00484">
    <property type="entry name" value="EF-G"/>
    <property type="match status" value="1"/>
</dbReference>
<dbReference type="GO" id="GO:0032790">
    <property type="term" value="P:ribosome disassembly"/>
    <property type="evidence" value="ECO:0007669"/>
    <property type="project" value="TreeGrafter"/>
</dbReference>
<dbReference type="CDD" id="cd03713">
    <property type="entry name" value="EFG_mtEFG_C"/>
    <property type="match status" value="1"/>
</dbReference>
<dbReference type="FunFam" id="3.30.230.10:FF:000003">
    <property type="entry name" value="Elongation factor G"/>
    <property type="match status" value="1"/>
</dbReference>
<dbReference type="SMART" id="SM00889">
    <property type="entry name" value="EFG_IV"/>
    <property type="match status" value="1"/>
</dbReference>
<dbReference type="GO" id="GO:0003924">
    <property type="term" value="F:GTPase activity"/>
    <property type="evidence" value="ECO:0007669"/>
    <property type="project" value="InterPro"/>
</dbReference>
<dbReference type="InterPro" id="IPR035649">
    <property type="entry name" value="EFG_V"/>
</dbReference>
<dbReference type="Gene3D" id="3.30.70.240">
    <property type="match status" value="1"/>
</dbReference>
<evidence type="ECO:0000256" key="1">
    <source>
        <dbReference type="ARBA" id="ARBA00005870"/>
    </source>
</evidence>
<dbReference type="OrthoDB" id="9804431at2"/>
<dbReference type="CDD" id="cd01886">
    <property type="entry name" value="EF-G"/>
    <property type="match status" value="1"/>
</dbReference>
<evidence type="ECO:0000256" key="2">
    <source>
        <dbReference type="ARBA" id="ARBA00017872"/>
    </source>
</evidence>
<evidence type="ECO:0000313" key="11">
    <source>
        <dbReference type="Proteomes" id="UP000238327"/>
    </source>
</evidence>
<evidence type="ECO:0000256" key="7">
    <source>
        <dbReference type="ARBA" id="ARBA00024731"/>
    </source>
</evidence>
<dbReference type="PANTHER" id="PTHR43261">
    <property type="entry name" value="TRANSLATION ELONGATION FACTOR G-RELATED"/>
    <property type="match status" value="1"/>
</dbReference>
<dbReference type="HAMAP" id="MF_00054_B">
    <property type="entry name" value="EF_G_EF_2_B"/>
    <property type="match status" value="1"/>
</dbReference>
<feature type="domain" description="Tr-type G" evidence="9">
    <location>
        <begin position="8"/>
        <end position="290"/>
    </location>
</feature>
<dbReference type="Pfam" id="PF03144">
    <property type="entry name" value="GTP_EFTU_D2"/>
    <property type="match status" value="1"/>
</dbReference>
<feature type="binding site" evidence="8">
    <location>
        <begin position="17"/>
        <end position="24"/>
    </location>
    <ligand>
        <name>GTP</name>
        <dbReference type="ChEBI" id="CHEBI:37565"/>
    </ligand>
</feature>
<comment type="function">
    <text evidence="7 8">Catalyzes the GTP-dependent ribosomal translocation step during translation elongation. During this step, the ribosome changes from the pre-translocational (PRE) to the post-translocational (POST) state as the newly formed A-site-bound peptidyl-tRNA and P-site-bound deacylated tRNA move to the P and E sites, respectively. Catalyzes the coordinated movement of the two tRNA molecules, the mRNA and conformational changes in the ribosome.</text>
</comment>
<dbReference type="STRING" id="1001585.MDS_4296"/>
<evidence type="ECO:0000256" key="3">
    <source>
        <dbReference type="ARBA" id="ARBA00022741"/>
    </source>
</evidence>
<organism evidence="10 11">
    <name type="scientific">Ectopseudomonas mendocina</name>
    <name type="common">Pseudomonas mendocina</name>
    <dbReference type="NCBI Taxonomy" id="300"/>
    <lineage>
        <taxon>Bacteria</taxon>
        <taxon>Pseudomonadati</taxon>
        <taxon>Pseudomonadota</taxon>
        <taxon>Gammaproteobacteria</taxon>
        <taxon>Pseudomonadales</taxon>
        <taxon>Pseudomonadaceae</taxon>
        <taxon>Ectopseudomonas</taxon>
    </lineage>
</organism>
<dbReference type="InterPro" id="IPR035647">
    <property type="entry name" value="EFG_III/V"/>
</dbReference>
<name>A0A2R3QPZ9_ECTME</name>
<dbReference type="InterPro" id="IPR004161">
    <property type="entry name" value="EFTu-like_2"/>
</dbReference>
<dbReference type="CDD" id="cd16262">
    <property type="entry name" value="EFG_III"/>
    <property type="match status" value="1"/>
</dbReference>
<keyword evidence="4 8" id="KW-0251">Elongation factor</keyword>
<dbReference type="InterPro" id="IPR005225">
    <property type="entry name" value="Small_GTP-bd"/>
</dbReference>
<dbReference type="Proteomes" id="UP000238327">
    <property type="component" value="Chromosome"/>
</dbReference>
<dbReference type="SUPFAM" id="SSF52540">
    <property type="entry name" value="P-loop containing nucleoside triphosphate hydrolases"/>
    <property type="match status" value="1"/>
</dbReference>
<dbReference type="InterPro" id="IPR009000">
    <property type="entry name" value="Transl_B-barrel_sf"/>
</dbReference>
<dbReference type="FunFam" id="2.40.30.10:FF:000006">
    <property type="entry name" value="Elongation factor G"/>
    <property type="match status" value="1"/>
</dbReference>
<keyword evidence="8" id="KW-0963">Cytoplasm</keyword>
<dbReference type="PANTHER" id="PTHR43261:SF1">
    <property type="entry name" value="RIBOSOME-RELEASING FACTOR 2, MITOCHONDRIAL"/>
    <property type="match status" value="1"/>
</dbReference>
<dbReference type="InterPro" id="IPR004540">
    <property type="entry name" value="Transl_elong_EFG/EF2"/>
</dbReference>
<feature type="binding site" evidence="8">
    <location>
        <begin position="88"/>
        <end position="92"/>
    </location>
    <ligand>
        <name>GTP</name>
        <dbReference type="ChEBI" id="CHEBI:37565"/>
    </ligand>
</feature>
<dbReference type="SUPFAM" id="SSF50447">
    <property type="entry name" value="Translation proteins"/>
    <property type="match status" value="1"/>
</dbReference>
<dbReference type="NCBIfam" id="NF009381">
    <property type="entry name" value="PRK12740.1-5"/>
    <property type="match status" value="1"/>
</dbReference>
<dbReference type="InterPro" id="IPR014721">
    <property type="entry name" value="Ribsml_uS5_D2-typ_fold_subgr"/>
</dbReference>
<proteinExistence type="inferred from homology"/>
<reference evidence="10 11" key="1">
    <citation type="submission" date="2018-03" db="EMBL/GenBank/DDBJ databases">
        <title>Complete genome sequence and methylome analysis of Pseudomonas mendocina NEB 698.</title>
        <authorList>
            <person name="Morgan R.D."/>
        </authorList>
    </citation>
    <scope>NUCLEOTIDE SEQUENCE [LARGE SCALE GENOMIC DNA]</scope>
    <source>
        <strain evidence="10 11">NEB698</strain>
    </source>
</reference>
<feature type="binding site" evidence="8">
    <location>
        <begin position="142"/>
        <end position="145"/>
    </location>
    <ligand>
        <name>GTP</name>
        <dbReference type="ChEBI" id="CHEBI:37565"/>
    </ligand>
</feature>
<dbReference type="InterPro" id="IPR005517">
    <property type="entry name" value="Transl_elong_EFG/EF2_IV"/>
</dbReference>
<dbReference type="Pfam" id="PF03764">
    <property type="entry name" value="EFG_IV"/>
    <property type="match status" value="1"/>
</dbReference>
<keyword evidence="6 8" id="KW-0342">GTP-binding</keyword>
<dbReference type="GO" id="GO:0005525">
    <property type="term" value="F:GTP binding"/>
    <property type="evidence" value="ECO:0007669"/>
    <property type="project" value="UniProtKB-UniRule"/>
</dbReference>
<comment type="similarity">
    <text evidence="1 8">Belongs to the TRAFAC class translation factor GTPase superfamily. Classic translation factor GTPase family. EF-G/EF-2 subfamily.</text>
</comment>
<dbReference type="InterPro" id="IPR009022">
    <property type="entry name" value="EFG_III"/>
</dbReference>
<dbReference type="GO" id="GO:0005737">
    <property type="term" value="C:cytoplasm"/>
    <property type="evidence" value="ECO:0007669"/>
    <property type="project" value="UniProtKB-SubCell"/>
</dbReference>
<gene>
    <name evidence="8 10" type="primary">fusA</name>
    <name evidence="10" type="ORF">C7A17_14215</name>
</gene>
<keyword evidence="3 8" id="KW-0547">Nucleotide-binding</keyword>
<dbReference type="InterPro" id="IPR020568">
    <property type="entry name" value="Ribosomal_Su5_D2-typ_SF"/>
</dbReference>
<accession>A0A2R3QPZ9</accession>
<evidence type="ECO:0000256" key="4">
    <source>
        <dbReference type="ARBA" id="ARBA00022768"/>
    </source>
</evidence>
<dbReference type="Gene3D" id="2.40.30.10">
    <property type="entry name" value="Translation factors"/>
    <property type="match status" value="1"/>
</dbReference>
<evidence type="ECO:0000313" key="10">
    <source>
        <dbReference type="EMBL" id="AVO53865.1"/>
    </source>
</evidence>
<evidence type="ECO:0000256" key="6">
    <source>
        <dbReference type="ARBA" id="ARBA00023134"/>
    </source>
</evidence>
<dbReference type="Pfam" id="PF00009">
    <property type="entry name" value="GTP_EFTU"/>
    <property type="match status" value="1"/>
</dbReference>